<protein>
    <recommendedName>
        <fullName evidence="5">Glycosyltransferase</fullName>
    </recommendedName>
</protein>
<feature type="domain" description="Glycosyl transferase family 1" evidence="1">
    <location>
        <begin position="962"/>
        <end position="1114"/>
    </location>
</feature>
<dbReference type="InterPro" id="IPR029044">
    <property type="entry name" value="Nucleotide-diphossugar_trans"/>
</dbReference>
<feature type="domain" description="Glycosyltransferase 2-like" evidence="2">
    <location>
        <begin position="263"/>
        <end position="423"/>
    </location>
</feature>
<evidence type="ECO:0000259" key="1">
    <source>
        <dbReference type="Pfam" id="PF00534"/>
    </source>
</evidence>
<evidence type="ECO:0000259" key="2">
    <source>
        <dbReference type="Pfam" id="PF00535"/>
    </source>
</evidence>
<dbReference type="EMBL" id="MKIM01000031">
    <property type="protein sequence ID" value="OLP42701.1"/>
    <property type="molecule type" value="Genomic_DNA"/>
</dbReference>
<dbReference type="Proteomes" id="UP000186894">
    <property type="component" value="Unassembled WGS sequence"/>
</dbReference>
<dbReference type="GO" id="GO:0044010">
    <property type="term" value="P:single-species biofilm formation"/>
    <property type="evidence" value="ECO:0007669"/>
    <property type="project" value="TreeGrafter"/>
</dbReference>
<dbReference type="InterPro" id="IPR041693">
    <property type="entry name" value="Glyco_trans_4_5"/>
</dbReference>
<dbReference type="InterPro" id="IPR001173">
    <property type="entry name" value="Glyco_trans_2-like"/>
</dbReference>
<accession>A0A1Q8ZLD2</accession>
<comment type="caution">
    <text evidence="3">The sequence shown here is derived from an EMBL/GenBank/DDBJ whole genome shotgun (WGS) entry which is preliminary data.</text>
</comment>
<dbReference type="Pfam" id="PF16994">
    <property type="entry name" value="Glyco_trans_4_5"/>
    <property type="match status" value="1"/>
</dbReference>
<feature type="domain" description="Glycosyltransferase 2-like" evidence="2">
    <location>
        <begin position="514"/>
        <end position="652"/>
    </location>
</feature>
<dbReference type="InterPro" id="IPR050834">
    <property type="entry name" value="Glycosyltransf_2"/>
</dbReference>
<dbReference type="CDD" id="cd04184">
    <property type="entry name" value="GT2_RfbC_Mx_like"/>
    <property type="match status" value="1"/>
</dbReference>
<evidence type="ECO:0008006" key="5">
    <source>
        <dbReference type="Google" id="ProtNLM"/>
    </source>
</evidence>
<reference evidence="3 4" key="1">
    <citation type="submission" date="2016-09" db="EMBL/GenBank/DDBJ databases">
        <title>Rhizobium oryziradicis sp. nov., isolated from the root of rice.</title>
        <authorList>
            <person name="Zhao J."/>
            <person name="Zhang X."/>
        </authorList>
    </citation>
    <scope>NUCLEOTIDE SEQUENCE [LARGE SCALE GENOMIC DNA]</scope>
    <source>
        <strain evidence="3 4">N19</strain>
    </source>
</reference>
<dbReference type="RefSeq" id="WP_175577303.1">
    <property type="nucleotide sequence ID" value="NZ_MKIM01000031.1"/>
</dbReference>
<dbReference type="SUPFAM" id="SSF53448">
    <property type="entry name" value="Nucleotide-diphospho-sugar transferases"/>
    <property type="match status" value="2"/>
</dbReference>
<dbReference type="Pfam" id="PF00535">
    <property type="entry name" value="Glycos_transf_2"/>
    <property type="match status" value="2"/>
</dbReference>
<dbReference type="Gene3D" id="3.40.50.2000">
    <property type="entry name" value="Glycogen Phosphorylase B"/>
    <property type="match status" value="1"/>
</dbReference>
<dbReference type="Gene3D" id="3.90.550.10">
    <property type="entry name" value="Spore Coat Polysaccharide Biosynthesis Protein SpsA, Chain A"/>
    <property type="match status" value="2"/>
</dbReference>
<dbReference type="InterPro" id="IPR001296">
    <property type="entry name" value="Glyco_trans_1"/>
</dbReference>
<dbReference type="PANTHER" id="PTHR43685">
    <property type="entry name" value="GLYCOSYLTRANSFERASE"/>
    <property type="match status" value="1"/>
</dbReference>
<evidence type="ECO:0000313" key="4">
    <source>
        <dbReference type="Proteomes" id="UP000186894"/>
    </source>
</evidence>
<dbReference type="GO" id="GO:0016757">
    <property type="term" value="F:glycosyltransferase activity"/>
    <property type="evidence" value="ECO:0007669"/>
    <property type="project" value="InterPro"/>
</dbReference>
<dbReference type="SUPFAM" id="SSF53756">
    <property type="entry name" value="UDP-Glycosyltransferase/glycogen phosphorylase"/>
    <property type="match status" value="1"/>
</dbReference>
<dbReference type="AlphaFoldDB" id="A0A1Q8ZLD2"/>
<gene>
    <name evidence="3" type="ORF">BJF95_00785</name>
</gene>
<organism evidence="3 4">
    <name type="scientific">Rhizobium oryziradicis</name>
    <dbReference type="NCBI Taxonomy" id="1867956"/>
    <lineage>
        <taxon>Bacteria</taxon>
        <taxon>Pseudomonadati</taxon>
        <taxon>Pseudomonadota</taxon>
        <taxon>Alphaproteobacteria</taxon>
        <taxon>Hyphomicrobiales</taxon>
        <taxon>Rhizobiaceae</taxon>
        <taxon>Rhizobium/Agrobacterium group</taxon>
        <taxon>Rhizobium</taxon>
    </lineage>
</organism>
<dbReference type="Pfam" id="PF00534">
    <property type="entry name" value="Glycos_transf_1"/>
    <property type="match status" value="1"/>
</dbReference>
<proteinExistence type="predicted"/>
<dbReference type="PANTHER" id="PTHR43685:SF2">
    <property type="entry name" value="GLYCOSYLTRANSFERASE 2-LIKE DOMAIN-CONTAINING PROTEIN"/>
    <property type="match status" value="1"/>
</dbReference>
<evidence type="ECO:0000313" key="3">
    <source>
        <dbReference type="EMBL" id="OLP42701.1"/>
    </source>
</evidence>
<name>A0A1Q8ZLD2_9HYPH</name>
<keyword evidence="4" id="KW-1185">Reference proteome</keyword>
<sequence length="1139" mass="128117">MKLISDKIRYISSRIKRENVFEKRYTSLFDSKYYYSAYPDVRRSGVDAWNHYSSVGWKEGRNPSSKINTVAYIVEYPSIIDLDINPVMHSVDVGNKHVEAVHSNYPSTEKIKNILEKENLPESLRVFISSYYLIKNSENFDKNYYAGKMGASILDPVEHYIRYGGLGMISPHADFDPVFYYEAYPDVRRAAIDPLLHYLRHGQHEGRQRNSAEFANENGRTGNGSRFRAAQIEQKIHNTCADIRERLERAPRSAPNVSGPLISILTPVYNVDAHLLREMVQSVLRQNYTNWQLCLVDDASTNTELRDVLGEIASLDSRIDVAFRPANGGISAATNDCLTMARGEYVALVDNDDLITSDALAEMVKAINENNFPDWLYSDECKIDVDNNVSDLFAKPDWSPLLLVNYMYTGHLTLYRRSLVNKLGGFRSEYDFSQDYDLALRMSECAKNIVHVEKYLYCWRMIPTSGSMGGKPTARISNIAALKDAADRQSLNGEVSALPTANRLKITVSNDKVSIIIPSDNKENIRQSIDSIISLSTYKNYEIVVVTNSVIVDDLNVFYSNENLIWKRYDKPFNFSDKCNAGTQASSGKYVIFFNDDVRVITPDWIEAILECFSFPNVGAVGPKLLYEDGSIQHAGMVTGVRRFVGTAFHTYPSDTGAHFNFAQCLREVSLICGALLAIPREIFDNVGGYDAINTPINHSDVDLCFKIREAGFTCVYTPYASLFHIGHVSIGAEEQLSSQKKIEKKKEKIDTYLIHRWGNYIARDPYFPQSIRDLTFIDSQEPFDFYPPQPQASGDRDVLIISHDLSGSGAPKLVYDLAIMLRRSGCRVVVASPADGHYRHHLSNEGFAVIVDPLIAIAHEASMVVLGGFDVVIANTIVCWKAASELSKSADVYLYAHETELVRHFVSHNEEFVKALSGIKGVWCGSEQSARYLREAGIVPEIIEYGVDDLAIMPRSPRISICLFGSIEPRKAQDLAVLGFAEIADDIRDKAKLDIYGRTLDKNYKSEIDRIVTSFDNVRLHGELDYKGYLEELERCDIVLVCSRDDTLPLVSLDALALGKPLVCSRTTGTSTYLVHKESGIVLEENSPHEIGQALQSLIDSSDLREEIGRGGRLVFEKHFTRSAFSRRLSEQLQFSVN</sequence>
<dbReference type="CDD" id="cd03801">
    <property type="entry name" value="GT4_PimA-like"/>
    <property type="match status" value="1"/>
</dbReference>
<dbReference type="STRING" id="1867956.BJF95_00785"/>